<dbReference type="InterPro" id="IPR050925">
    <property type="entry name" value="Rhomboid_protease_S54"/>
</dbReference>
<organism evidence="11 12">
    <name type="scientific">Saponaria officinalis</name>
    <name type="common">Common soapwort</name>
    <name type="synonym">Lychnis saponaria</name>
    <dbReference type="NCBI Taxonomy" id="3572"/>
    <lineage>
        <taxon>Eukaryota</taxon>
        <taxon>Viridiplantae</taxon>
        <taxon>Streptophyta</taxon>
        <taxon>Embryophyta</taxon>
        <taxon>Tracheophyta</taxon>
        <taxon>Spermatophyta</taxon>
        <taxon>Magnoliopsida</taxon>
        <taxon>eudicotyledons</taxon>
        <taxon>Gunneridae</taxon>
        <taxon>Pentapetalae</taxon>
        <taxon>Caryophyllales</taxon>
        <taxon>Caryophyllaceae</taxon>
        <taxon>Caryophylleae</taxon>
        <taxon>Saponaria</taxon>
    </lineage>
</organism>
<comment type="subcellular location">
    <subcellularLocation>
        <location evidence="1">Membrane</location>
        <topology evidence="1">Multi-pass membrane protein</topology>
    </subcellularLocation>
</comment>
<feature type="transmembrane region" description="Helical" evidence="9">
    <location>
        <begin position="204"/>
        <end position="226"/>
    </location>
</feature>
<evidence type="ECO:0000256" key="6">
    <source>
        <dbReference type="ARBA" id="ARBA00022946"/>
    </source>
</evidence>
<dbReference type="AlphaFoldDB" id="A0AAW1GYD8"/>
<keyword evidence="4 9" id="KW-0812">Transmembrane</keyword>
<dbReference type="Pfam" id="PF01694">
    <property type="entry name" value="Rhomboid"/>
    <property type="match status" value="1"/>
</dbReference>
<proteinExistence type="inferred from homology"/>
<comment type="caution">
    <text evidence="11">The sequence shown here is derived from an EMBL/GenBank/DDBJ whole genome shotgun (WGS) entry which is preliminary data.</text>
</comment>
<keyword evidence="5" id="KW-0378">Hydrolase</keyword>
<dbReference type="GO" id="GO:0016020">
    <property type="term" value="C:membrane"/>
    <property type="evidence" value="ECO:0007669"/>
    <property type="project" value="UniProtKB-SubCell"/>
</dbReference>
<evidence type="ECO:0000256" key="2">
    <source>
        <dbReference type="ARBA" id="ARBA00009045"/>
    </source>
</evidence>
<gene>
    <name evidence="11" type="ORF">RND81_13G109200</name>
</gene>
<dbReference type="FunFam" id="1.20.1540.10:FF:000018">
    <property type="entry name" value="RHOMBOID-like protein 12, mitochondrial"/>
    <property type="match status" value="1"/>
</dbReference>
<keyword evidence="7 9" id="KW-1133">Transmembrane helix</keyword>
<feature type="transmembrane region" description="Helical" evidence="9">
    <location>
        <begin position="165"/>
        <end position="192"/>
    </location>
</feature>
<dbReference type="Proteomes" id="UP001443914">
    <property type="component" value="Unassembled WGS sequence"/>
</dbReference>
<evidence type="ECO:0000256" key="1">
    <source>
        <dbReference type="ARBA" id="ARBA00004141"/>
    </source>
</evidence>
<keyword evidence="6" id="KW-0809">Transit peptide</keyword>
<protein>
    <recommendedName>
        <fullName evidence="10">Peptidase S54 rhomboid domain-containing protein</fullName>
    </recommendedName>
</protein>
<evidence type="ECO:0000256" key="3">
    <source>
        <dbReference type="ARBA" id="ARBA00022670"/>
    </source>
</evidence>
<dbReference type="GO" id="GO:0006508">
    <property type="term" value="P:proteolysis"/>
    <property type="evidence" value="ECO:0007669"/>
    <property type="project" value="UniProtKB-KW"/>
</dbReference>
<feature type="transmembrane region" description="Helical" evidence="9">
    <location>
        <begin position="246"/>
        <end position="264"/>
    </location>
</feature>
<dbReference type="PANTHER" id="PTHR43731:SF14">
    <property type="entry name" value="PRESENILIN-ASSOCIATED RHOMBOID-LIKE PROTEIN, MITOCHONDRIAL"/>
    <property type="match status" value="1"/>
</dbReference>
<evidence type="ECO:0000256" key="7">
    <source>
        <dbReference type="ARBA" id="ARBA00022989"/>
    </source>
</evidence>
<evidence type="ECO:0000256" key="9">
    <source>
        <dbReference type="SAM" id="Phobius"/>
    </source>
</evidence>
<evidence type="ECO:0000259" key="10">
    <source>
        <dbReference type="Pfam" id="PF01694"/>
    </source>
</evidence>
<accession>A0AAW1GYD8</accession>
<dbReference type="PANTHER" id="PTHR43731">
    <property type="entry name" value="RHOMBOID PROTEASE"/>
    <property type="match status" value="1"/>
</dbReference>
<feature type="transmembrane region" description="Helical" evidence="9">
    <location>
        <begin position="271"/>
        <end position="288"/>
    </location>
</feature>
<comment type="similarity">
    <text evidence="2">Belongs to the peptidase S54 family.</text>
</comment>
<dbReference type="GO" id="GO:0004252">
    <property type="term" value="F:serine-type endopeptidase activity"/>
    <property type="evidence" value="ECO:0007669"/>
    <property type="project" value="InterPro"/>
</dbReference>
<sequence>MNKLISLKHLAQNLNKTTNPSNTFKSFYTLSKSPSISPQITPNLISPHLIQRQLHHCSPKTHAFFSNHVFFKQFSSISHFKGPINSFLGSRICMIRSQFPKFKLSNWSSSHKSNWSSWSQGYSTDNIVLGLIVANTAVFVLWRVLDRNFMYKNFTISVDNLKSGRIHTLITSAFSHIDLGHIASNMIGLYFFGSNIGRYLGPEYLLKLYFAGAVVGSIFYVVHHAFIVKMFQKHGTFGRDPSKVPGLGASGAVNAIMLLDIFLFPKATLMFDFFIPVPAILLGIYLIGQDVLRMLEGDQQISGSAHLGGAAVAAAAWLRLKKGRGFRF</sequence>
<feature type="transmembrane region" description="Helical" evidence="9">
    <location>
        <begin position="127"/>
        <end position="145"/>
    </location>
</feature>
<evidence type="ECO:0000256" key="4">
    <source>
        <dbReference type="ARBA" id="ARBA00022692"/>
    </source>
</evidence>
<feature type="transmembrane region" description="Helical" evidence="9">
    <location>
        <begin position="300"/>
        <end position="320"/>
    </location>
</feature>
<evidence type="ECO:0000313" key="11">
    <source>
        <dbReference type="EMBL" id="KAK9669100.1"/>
    </source>
</evidence>
<keyword evidence="8 9" id="KW-0472">Membrane</keyword>
<reference evidence="11" key="1">
    <citation type="submission" date="2024-03" db="EMBL/GenBank/DDBJ databases">
        <title>WGS assembly of Saponaria officinalis var. Norfolk2.</title>
        <authorList>
            <person name="Jenkins J."/>
            <person name="Shu S."/>
            <person name="Grimwood J."/>
            <person name="Barry K."/>
            <person name="Goodstein D."/>
            <person name="Schmutz J."/>
            <person name="Leebens-Mack J."/>
            <person name="Osbourn A."/>
        </authorList>
    </citation>
    <scope>NUCLEOTIDE SEQUENCE [LARGE SCALE GENOMIC DNA]</scope>
    <source>
        <strain evidence="11">JIC</strain>
    </source>
</reference>
<keyword evidence="3" id="KW-0645">Protease</keyword>
<feature type="domain" description="Peptidase S54 rhomboid" evidence="10">
    <location>
        <begin position="164"/>
        <end position="318"/>
    </location>
</feature>
<evidence type="ECO:0000256" key="8">
    <source>
        <dbReference type="ARBA" id="ARBA00023136"/>
    </source>
</evidence>
<dbReference type="InterPro" id="IPR035952">
    <property type="entry name" value="Rhomboid-like_sf"/>
</dbReference>
<name>A0AAW1GYD8_SAPOF</name>
<evidence type="ECO:0000313" key="12">
    <source>
        <dbReference type="Proteomes" id="UP001443914"/>
    </source>
</evidence>
<dbReference type="InterPro" id="IPR022764">
    <property type="entry name" value="Peptidase_S54_rhomboid_dom"/>
</dbReference>
<dbReference type="EMBL" id="JBDFQZ010000013">
    <property type="protein sequence ID" value="KAK9669100.1"/>
    <property type="molecule type" value="Genomic_DNA"/>
</dbReference>
<evidence type="ECO:0000256" key="5">
    <source>
        <dbReference type="ARBA" id="ARBA00022801"/>
    </source>
</evidence>
<keyword evidence="12" id="KW-1185">Reference proteome</keyword>
<dbReference type="Gene3D" id="1.20.1540.10">
    <property type="entry name" value="Rhomboid-like"/>
    <property type="match status" value="1"/>
</dbReference>
<dbReference type="SUPFAM" id="SSF144091">
    <property type="entry name" value="Rhomboid-like"/>
    <property type="match status" value="1"/>
</dbReference>